<proteinExistence type="predicted"/>
<dbReference type="Proteomes" id="UP000703269">
    <property type="component" value="Unassembled WGS sequence"/>
</dbReference>
<evidence type="ECO:0000313" key="1">
    <source>
        <dbReference type="EMBL" id="GJE93340.1"/>
    </source>
</evidence>
<organism evidence="1 2">
    <name type="scientific">Phanerochaete sordida</name>
    <dbReference type="NCBI Taxonomy" id="48140"/>
    <lineage>
        <taxon>Eukaryota</taxon>
        <taxon>Fungi</taxon>
        <taxon>Dikarya</taxon>
        <taxon>Basidiomycota</taxon>
        <taxon>Agaricomycotina</taxon>
        <taxon>Agaricomycetes</taxon>
        <taxon>Polyporales</taxon>
        <taxon>Phanerochaetaceae</taxon>
        <taxon>Phanerochaete</taxon>
    </lineage>
</organism>
<gene>
    <name evidence="1" type="ORF">PsYK624_094990</name>
</gene>
<reference evidence="1 2" key="1">
    <citation type="submission" date="2021-08" db="EMBL/GenBank/DDBJ databases">
        <title>Draft Genome Sequence of Phanerochaete sordida strain YK-624.</title>
        <authorList>
            <person name="Mori T."/>
            <person name="Dohra H."/>
            <person name="Suzuki T."/>
            <person name="Kawagishi H."/>
            <person name="Hirai H."/>
        </authorList>
    </citation>
    <scope>NUCLEOTIDE SEQUENCE [LARGE SCALE GENOMIC DNA]</scope>
    <source>
        <strain evidence="1 2">YK-624</strain>
    </source>
</reference>
<keyword evidence="2" id="KW-1185">Reference proteome</keyword>
<comment type="caution">
    <text evidence="1">The sequence shown here is derived from an EMBL/GenBank/DDBJ whole genome shotgun (WGS) entry which is preliminary data.</text>
</comment>
<protein>
    <recommendedName>
        <fullName evidence="3">MYND-type domain-containing protein</fullName>
    </recommendedName>
</protein>
<accession>A0A9P3LFI8</accession>
<sequence>MLMHWLKLFPEPDSSPRALWRLPTHVIRARIRRRPALWPRLLREVCIPDEDEDSELVCTLFLALEDAIQDAPDALWRTAWQTGLMVVSAEAVGSEFLCGLAREQLVSGDGMNWMEHVYNVLSMLAICAKRASDGGRPDEIAQLLQLLQSTALDTFVKLWDTRGEFLLSEFIEGGDSTEPFYEADTVFNALNALGRLTADLLHQHGTIVPADSCIPQIFLLIWIWSSDQFLRFDALSNLGQLAGFPYTEETDPWPAVFRPAAVDDCFGNDDEIITALLRDLADEAVVNKHLSDVLIVLSLWQNACILTDVVLPPDIRLASYCLAAMRRQLCLCVCDASFETANIASLIFSNLCAGLPISARQVLVLLELLAEYALRRMQDDPDAVPVVPALLTSILQWALRTLSAPPASLSRQRAAMRTHTLEAWRAVAETLACREGADWARFARLWVDARELIGPECTLVVEDMHFAFRPLKRCAWAECLCSRHEPAHRMRMCKRCEQVVYCGERCQRRWGAGTLKYVYL</sequence>
<dbReference type="EMBL" id="BPQB01000031">
    <property type="protein sequence ID" value="GJE93340.1"/>
    <property type="molecule type" value="Genomic_DNA"/>
</dbReference>
<name>A0A9P3LFI8_9APHY</name>
<evidence type="ECO:0008006" key="3">
    <source>
        <dbReference type="Google" id="ProtNLM"/>
    </source>
</evidence>
<evidence type="ECO:0000313" key="2">
    <source>
        <dbReference type="Proteomes" id="UP000703269"/>
    </source>
</evidence>
<dbReference type="OrthoDB" id="2804601at2759"/>
<dbReference type="AlphaFoldDB" id="A0A9P3LFI8"/>